<reference evidence="1" key="1">
    <citation type="submission" date="2021-02" db="EMBL/GenBank/DDBJ databases">
        <authorList>
            <person name="Nowell W R."/>
        </authorList>
    </citation>
    <scope>NUCLEOTIDE SEQUENCE</scope>
</reference>
<name>A0A821EX10_9BILA</name>
<dbReference type="Pfam" id="PF23278">
    <property type="entry name" value="Piwi_N"/>
    <property type="match status" value="1"/>
</dbReference>
<comment type="caution">
    <text evidence="1">The sequence shown here is derived from an EMBL/GenBank/DDBJ whole genome shotgun (WGS) entry which is preliminary data.</text>
</comment>
<accession>A0A821EX10</accession>
<sequence>MIGIFLEDLYRYYCTFNFDIELKKVRREILTKAEIKDVAFDGTILYSFEDFETETLASAKHPVTDERITIKMKRTVTDSRKSPEFFYLTNLIVRKNYFDGYKLTLSPDSMTVVNVYEV</sequence>
<proteinExistence type="predicted"/>
<protein>
    <submittedName>
        <fullName evidence="1">Uncharacterized protein</fullName>
    </submittedName>
</protein>
<organism evidence="1 2">
    <name type="scientific">Rotaria socialis</name>
    <dbReference type="NCBI Taxonomy" id="392032"/>
    <lineage>
        <taxon>Eukaryota</taxon>
        <taxon>Metazoa</taxon>
        <taxon>Spiralia</taxon>
        <taxon>Gnathifera</taxon>
        <taxon>Rotifera</taxon>
        <taxon>Eurotatoria</taxon>
        <taxon>Bdelloidea</taxon>
        <taxon>Philodinida</taxon>
        <taxon>Philodinidae</taxon>
        <taxon>Rotaria</taxon>
    </lineage>
</organism>
<evidence type="ECO:0000313" key="1">
    <source>
        <dbReference type="EMBL" id="CAF4644186.1"/>
    </source>
</evidence>
<dbReference type="Proteomes" id="UP000663862">
    <property type="component" value="Unassembled WGS sequence"/>
</dbReference>
<evidence type="ECO:0000313" key="2">
    <source>
        <dbReference type="Proteomes" id="UP000663862"/>
    </source>
</evidence>
<gene>
    <name evidence="1" type="ORF">TSG867_LOCUS30375</name>
</gene>
<dbReference type="AlphaFoldDB" id="A0A821EX10"/>
<dbReference type="EMBL" id="CAJOBQ010004802">
    <property type="protein sequence ID" value="CAF4644186.1"/>
    <property type="molecule type" value="Genomic_DNA"/>
</dbReference>